<evidence type="ECO:0000313" key="3">
    <source>
        <dbReference type="Proteomes" id="UP000615455"/>
    </source>
</evidence>
<feature type="compositionally biased region" description="Polar residues" evidence="1">
    <location>
        <begin position="87"/>
        <end position="105"/>
    </location>
</feature>
<dbReference type="RefSeq" id="WP_189019196.1">
    <property type="nucleotide sequence ID" value="NZ_BMHE01000053.1"/>
</dbReference>
<reference evidence="3" key="1">
    <citation type="journal article" date="2019" name="Int. J. Syst. Evol. Microbiol.">
        <title>The Global Catalogue of Microorganisms (GCM) 10K type strain sequencing project: providing services to taxonomists for standard genome sequencing and annotation.</title>
        <authorList>
            <consortium name="The Broad Institute Genomics Platform"/>
            <consortium name="The Broad Institute Genome Sequencing Center for Infectious Disease"/>
            <person name="Wu L."/>
            <person name="Ma J."/>
        </authorList>
    </citation>
    <scope>NUCLEOTIDE SEQUENCE [LARGE SCALE GENOMIC DNA]</scope>
    <source>
        <strain evidence="3">CGMCC 1.15043</strain>
    </source>
</reference>
<organism evidence="2 3">
    <name type="scientific">Paenibacillus marchantiophytorum</name>
    <dbReference type="NCBI Taxonomy" id="1619310"/>
    <lineage>
        <taxon>Bacteria</taxon>
        <taxon>Bacillati</taxon>
        <taxon>Bacillota</taxon>
        <taxon>Bacilli</taxon>
        <taxon>Bacillales</taxon>
        <taxon>Paenibacillaceae</taxon>
        <taxon>Paenibacillus</taxon>
    </lineage>
</organism>
<evidence type="ECO:0000313" key="2">
    <source>
        <dbReference type="EMBL" id="GGA07915.1"/>
    </source>
</evidence>
<gene>
    <name evidence="2" type="ORF">GCM10008018_62030</name>
</gene>
<dbReference type="Proteomes" id="UP000615455">
    <property type="component" value="Unassembled WGS sequence"/>
</dbReference>
<evidence type="ECO:0000256" key="1">
    <source>
        <dbReference type="SAM" id="MobiDB-lite"/>
    </source>
</evidence>
<protein>
    <recommendedName>
        <fullName evidence="4">DUF2564 family protein</fullName>
    </recommendedName>
</protein>
<evidence type="ECO:0008006" key="4">
    <source>
        <dbReference type="Google" id="ProtNLM"/>
    </source>
</evidence>
<dbReference type="EMBL" id="BMHE01000053">
    <property type="protein sequence ID" value="GGA07915.1"/>
    <property type="molecule type" value="Genomic_DNA"/>
</dbReference>
<proteinExistence type="predicted"/>
<feature type="region of interest" description="Disordered" evidence="1">
    <location>
        <begin position="84"/>
        <end position="105"/>
    </location>
</feature>
<keyword evidence="3" id="KW-1185">Reference proteome</keyword>
<comment type="caution">
    <text evidence="2">The sequence shown here is derived from an EMBL/GenBank/DDBJ whole genome shotgun (WGS) entry which is preliminary data.</text>
</comment>
<accession>A0ABQ1FEC6</accession>
<sequence>MTNTNQHQQPVQHAIDAADHAILQAQDAEHKLQVAITESNPHAIQSAQAAITQAKHQVHQAHEQLQTFNNEQFGQQIQQTMEQLTQASQDLDANQNKFSTPKQIR</sequence>
<name>A0ABQ1FEC6_9BACL</name>